<evidence type="ECO:0000313" key="2">
    <source>
        <dbReference type="Proteomes" id="UP001162480"/>
    </source>
</evidence>
<protein>
    <submittedName>
        <fullName evidence="1">Uncharacterized protein</fullName>
    </submittedName>
</protein>
<dbReference type="AlphaFoldDB" id="A0AA36FG70"/>
<reference evidence="1" key="1">
    <citation type="submission" date="2023-08" db="EMBL/GenBank/DDBJ databases">
        <authorList>
            <person name="Alioto T."/>
            <person name="Alioto T."/>
            <person name="Gomez Garrido J."/>
        </authorList>
    </citation>
    <scope>NUCLEOTIDE SEQUENCE</scope>
</reference>
<keyword evidence="2" id="KW-1185">Reference proteome</keyword>
<organism evidence="1 2">
    <name type="scientific">Octopus vulgaris</name>
    <name type="common">Common octopus</name>
    <dbReference type="NCBI Taxonomy" id="6645"/>
    <lineage>
        <taxon>Eukaryota</taxon>
        <taxon>Metazoa</taxon>
        <taxon>Spiralia</taxon>
        <taxon>Lophotrochozoa</taxon>
        <taxon>Mollusca</taxon>
        <taxon>Cephalopoda</taxon>
        <taxon>Coleoidea</taxon>
        <taxon>Octopodiformes</taxon>
        <taxon>Octopoda</taxon>
        <taxon>Incirrata</taxon>
        <taxon>Octopodidae</taxon>
        <taxon>Octopus</taxon>
    </lineage>
</organism>
<proteinExistence type="predicted"/>
<gene>
    <name evidence="1" type="ORF">OCTVUL_1B027507</name>
</gene>
<accession>A0AA36FG70</accession>
<sequence>MGVCGMVNGGGGAGVSGGNRNCGDGAAGDSGDSGCVVVVVAVVFGGVTIGRAGVGGDTGARGGKSFTIEFGSEKRDINNSCGIGEKILL</sequence>
<dbReference type="Proteomes" id="UP001162480">
    <property type="component" value="Chromosome 18"/>
</dbReference>
<dbReference type="EMBL" id="OX597831">
    <property type="protein sequence ID" value="CAI9736402.1"/>
    <property type="molecule type" value="Genomic_DNA"/>
</dbReference>
<evidence type="ECO:0000313" key="1">
    <source>
        <dbReference type="EMBL" id="CAI9736402.1"/>
    </source>
</evidence>
<name>A0AA36FG70_OCTVU</name>